<accession>A0ABN1M9A6</accession>
<organism evidence="1 2">
    <name type="scientific">Paraclostridium tenue</name>
    <dbReference type="NCBI Taxonomy" id="1737"/>
    <lineage>
        <taxon>Bacteria</taxon>
        <taxon>Bacillati</taxon>
        <taxon>Bacillota</taxon>
        <taxon>Clostridia</taxon>
        <taxon>Peptostreptococcales</taxon>
        <taxon>Peptostreptococcaceae</taxon>
        <taxon>Paraclostridium</taxon>
    </lineage>
</organism>
<keyword evidence="2" id="KW-1185">Reference proteome</keyword>
<evidence type="ECO:0000313" key="1">
    <source>
        <dbReference type="EMBL" id="GAA0865919.1"/>
    </source>
</evidence>
<comment type="caution">
    <text evidence="1">The sequence shown here is derived from an EMBL/GenBank/DDBJ whole genome shotgun (WGS) entry which is preliminary data.</text>
</comment>
<dbReference type="Proteomes" id="UP001400965">
    <property type="component" value="Unassembled WGS sequence"/>
</dbReference>
<dbReference type="RefSeq" id="WP_346046588.1">
    <property type="nucleotide sequence ID" value="NZ_BAAACP010000020.1"/>
</dbReference>
<proteinExistence type="predicted"/>
<dbReference type="EMBL" id="BAAACP010000020">
    <property type="protein sequence ID" value="GAA0865919.1"/>
    <property type="molecule type" value="Genomic_DNA"/>
</dbReference>
<sequence length="193" mass="22962">MSSEAYQINLENRAKELAEDVIKKALKEIGGEDLIKSMAKKVAKEAVFEIANQGKDRRFHNTKMLMKNYNVLKEHMKGDGEQIKIKFESLDEEDPYMKVEFMWLESIARSKARTVKILKYIEDSLDYLETKFRMRKEYEKYKAFELFFIKEKTNEEIQEELNCSKNMPKRWSDVVIKELSILLWGIDALRAWE</sequence>
<name>A0ABN1M9A6_9FIRM</name>
<protein>
    <submittedName>
        <fullName evidence="1">Uncharacterized protein</fullName>
    </submittedName>
</protein>
<gene>
    <name evidence="1" type="ORF">GCM10008917_25300</name>
</gene>
<reference evidence="1 2" key="1">
    <citation type="journal article" date="2019" name="Int. J. Syst. Evol. Microbiol.">
        <title>The Global Catalogue of Microorganisms (GCM) 10K type strain sequencing project: providing services to taxonomists for standard genome sequencing and annotation.</title>
        <authorList>
            <consortium name="The Broad Institute Genomics Platform"/>
            <consortium name="The Broad Institute Genome Sequencing Center for Infectious Disease"/>
            <person name="Wu L."/>
            <person name="Ma J."/>
        </authorList>
    </citation>
    <scope>NUCLEOTIDE SEQUENCE [LARGE SCALE GENOMIC DNA]</scope>
    <source>
        <strain evidence="1 2">JCM 6486</strain>
    </source>
</reference>
<evidence type="ECO:0000313" key="2">
    <source>
        <dbReference type="Proteomes" id="UP001400965"/>
    </source>
</evidence>